<feature type="transmembrane region" description="Helical" evidence="4">
    <location>
        <begin position="240"/>
        <end position="258"/>
    </location>
</feature>
<keyword evidence="4" id="KW-1133">Transmembrane helix</keyword>
<keyword evidence="1" id="KW-0808">Transferase</keyword>
<organism evidence="6 7">
    <name type="scientific">Nonomuraea helvata</name>
    <dbReference type="NCBI Taxonomy" id="37484"/>
    <lineage>
        <taxon>Bacteria</taxon>
        <taxon>Bacillati</taxon>
        <taxon>Actinomycetota</taxon>
        <taxon>Actinomycetes</taxon>
        <taxon>Streptosporangiales</taxon>
        <taxon>Streptosporangiaceae</taxon>
        <taxon>Nonomuraea</taxon>
    </lineage>
</organism>
<proteinExistence type="predicted"/>
<dbReference type="GO" id="GO:0016301">
    <property type="term" value="F:kinase activity"/>
    <property type="evidence" value="ECO:0007669"/>
    <property type="project" value="UniProtKB-KW"/>
</dbReference>
<evidence type="ECO:0000259" key="5">
    <source>
        <dbReference type="Pfam" id="PF07730"/>
    </source>
</evidence>
<keyword evidence="2 6" id="KW-0418">Kinase</keyword>
<dbReference type="PANTHER" id="PTHR24421">
    <property type="entry name" value="NITRATE/NITRITE SENSOR PROTEIN NARX-RELATED"/>
    <property type="match status" value="1"/>
</dbReference>
<feature type="transmembrane region" description="Helical" evidence="4">
    <location>
        <begin position="107"/>
        <end position="125"/>
    </location>
</feature>
<dbReference type="Pfam" id="PF07730">
    <property type="entry name" value="HisKA_3"/>
    <property type="match status" value="1"/>
</dbReference>
<accession>A0ABV5SCX7</accession>
<dbReference type="EMBL" id="JBHMBW010000060">
    <property type="protein sequence ID" value="MFB9629477.1"/>
    <property type="molecule type" value="Genomic_DNA"/>
</dbReference>
<evidence type="ECO:0000256" key="2">
    <source>
        <dbReference type="ARBA" id="ARBA00022777"/>
    </source>
</evidence>
<protein>
    <submittedName>
        <fullName evidence="6">Sensor histidine kinase</fullName>
    </submittedName>
</protein>
<dbReference type="Proteomes" id="UP001589532">
    <property type="component" value="Unassembled WGS sequence"/>
</dbReference>
<dbReference type="PANTHER" id="PTHR24421:SF63">
    <property type="entry name" value="SENSOR HISTIDINE KINASE DESK"/>
    <property type="match status" value="1"/>
</dbReference>
<feature type="transmembrane region" description="Helical" evidence="4">
    <location>
        <begin position="69"/>
        <end position="91"/>
    </location>
</feature>
<feature type="transmembrane region" description="Helical" evidence="4">
    <location>
        <begin position="371"/>
        <end position="394"/>
    </location>
</feature>
<keyword evidence="4" id="KW-0472">Membrane</keyword>
<dbReference type="Gene3D" id="1.20.5.1930">
    <property type="match status" value="1"/>
</dbReference>
<name>A0ABV5SCX7_9ACTN</name>
<keyword evidence="3" id="KW-0902">Two-component regulatory system</keyword>
<dbReference type="Gene3D" id="3.30.565.10">
    <property type="entry name" value="Histidine kinase-like ATPase, C-terminal domain"/>
    <property type="match status" value="1"/>
</dbReference>
<dbReference type="CDD" id="cd16917">
    <property type="entry name" value="HATPase_UhpB-NarQ-NarX-like"/>
    <property type="match status" value="1"/>
</dbReference>
<feature type="domain" description="Signal transduction histidine kinase subgroup 3 dimerisation and phosphoacceptor" evidence="5">
    <location>
        <begin position="409"/>
        <end position="465"/>
    </location>
</feature>
<evidence type="ECO:0000256" key="4">
    <source>
        <dbReference type="SAM" id="Phobius"/>
    </source>
</evidence>
<dbReference type="InterPro" id="IPR036890">
    <property type="entry name" value="HATPase_C_sf"/>
</dbReference>
<dbReference type="RefSeq" id="WP_344987339.1">
    <property type="nucleotide sequence ID" value="NZ_BAAAXV010000001.1"/>
</dbReference>
<feature type="transmembrane region" description="Helical" evidence="4">
    <location>
        <begin position="319"/>
        <end position="335"/>
    </location>
</feature>
<keyword evidence="7" id="KW-1185">Reference proteome</keyword>
<feature type="transmembrane region" description="Helical" evidence="4">
    <location>
        <begin position="12"/>
        <end position="31"/>
    </location>
</feature>
<comment type="caution">
    <text evidence="6">The sequence shown here is derived from an EMBL/GenBank/DDBJ whole genome shotgun (WGS) entry which is preliminary data.</text>
</comment>
<feature type="transmembrane region" description="Helical" evidence="4">
    <location>
        <begin position="264"/>
        <end position="283"/>
    </location>
</feature>
<feature type="transmembrane region" description="Helical" evidence="4">
    <location>
        <begin position="37"/>
        <end position="57"/>
    </location>
</feature>
<dbReference type="InterPro" id="IPR011712">
    <property type="entry name" value="Sig_transdc_His_kin_sub3_dim/P"/>
</dbReference>
<gene>
    <name evidence="6" type="ORF">ACFFSA_40935</name>
</gene>
<evidence type="ECO:0000256" key="3">
    <source>
        <dbReference type="ARBA" id="ARBA00023012"/>
    </source>
</evidence>
<dbReference type="InterPro" id="IPR050482">
    <property type="entry name" value="Sensor_HK_TwoCompSys"/>
</dbReference>
<keyword evidence="4" id="KW-0812">Transmembrane</keyword>
<evidence type="ECO:0000313" key="6">
    <source>
        <dbReference type="EMBL" id="MFB9629477.1"/>
    </source>
</evidence>
<sequence length="607" mass="64614">MAAEAEDLPPRVARWMMWAALALLILVRLVSGVSEGVPWTHLLITAAPYPAIVVILARPHHGARARFGLLAAVAVLYALPFLLVGTEWSWLPWPLAVAVLCLLPGRAAWPLFGLIVLAAGAGVWLSGDGPLRALQPATATATDGLILFSLYALSDTISRLHATREGLARLAAARERSRLGGELRETVGRRLRVIADRLEQGDVRDAVEIARRTLADIRATAGEYRTAESEKARPVESPRLPALVLLAVLVIQSVKVLASGMHNYGDPLLLILGVPLVSAMITLQMAQLRRPTRAKLALIALTIVPVALPASYLAPSLCTFMSLWGFCTGAVLAGVRPPRSWALALLLFAGYCSLFFYPPPVPSVPGILADTVSHVILAWLVYSLTRLAGLVVLLKRAQHDLARAAAAAERVRIARDLHDVLGFTLSAVALRGELAMQEPERAETEQASLATLVRQALAEFRSITGGRVRLRPRDEIAAARQMLETAGIRADITVDEGPLPDALAAVVRESVTNVLRHSTARFCAITVTVSGDAVRLRVVNDGVATPGRLDGGSGLAGLAERAGGRLSAGHLPDGRFEVVAEFRSDPACLGGDADGVDPVPRAQLGDG</sequence>
<feature type="transmembrane region" description="Helical" evidence="4">
    <location>
        <begin position="342"/>
        <end position="359"/>
    </location>
</feature>
<feature type="transmembrane region" description="Helical" evidence="4">
    <location>
        <begin position="295"/>
        <end position="313"/>
    </location>
</feature>
<reference evidence="6 7" key="1">
    <citation type="submission" date="2024-09" db="EMBL/GenBank/DDBJ databases">
        <authorList>
            <person name="Sun Q."/>
            <person name="Mori K."/>
        </authorList>
    </citation>
    <scope>NUCLEOTIDE SEQUENCE [LARGE SCALE GENOMIC DNA]</scope>
    <source>
        <strain evidence="6 7">JCM 3143</strain>
    </source>
</reference>
<evidence type="ECO:0000313" key="7">
    <source>
        <dbReference type="Proteomes" id="UP001589532"/>
    </source>
</evidence>
<dbReference type="SUPFAM" id="SSF55874">
    <property type="entry name" value="ATPase domain of HSP90 chaperone/DNA topoisomerase II/histidine kinase"/>
    <property type="match status" value="1"/>
</dbReference>
<evidence type="ECO:0000256" key="1">
    <source>
        <dbReference type="ARBA" id="ARBA00022679"/>
    </source>
</evidence>